<evidence type="ECO:0000256" key="1">
    <source>
        <dbReference type="SAM" id="MobiDB-lite"/>
    </source>
</evidence>
<feature type="compositionally biased region" description="Basic and acidic residues" evidence="1">
    <location>
        <begin position="33"/>
        <end position="46"/>
    </location>
</feature>
<feature type="region of interest" description="Disordered" evidence="1">
    <location>
        <begin position="1"/>
        <end position="74"/>
    </location>
</feature>
<dbReference type="EMBL" id="JARIHO010000028">
    <property type="protein sequence ID" value="KAJ7339294.1"/>
    <property type="molecule type" value="Genomic_DNA"/>
</dbReference>
<feature type="compositionally biased region" description="Basic and acidic residues" evidence="1">
    <location>
        <begin position="53"/>
        <end position="65"/>
    </location>
</feature>
<comment type="caution">
    <text evidence="2">The sequence shown here is derived from an EMBL/GenBank/DDBJ whole genome shotgun (WGS) entry which is preliminary data.</text>
</comment>
<name>A0AAD7ENZ8_9AGAR</name>
<evidence type="ECO:0000313" key="3">
    <source>
        <dbReference type="Proteomes" id="UP001218218"/>
    </source>
</evidence>
<protein>
    <submittedName>
        <fullName evidence="2">Uncharacterized protein</fullName>
    </submittedName>
</protein>
<accession>A0AAD7ENZ8</accession>
<evidence type="ECO:0000313" key="2">
    <source>
        <dbReference type="EMBL" id="KAJ7339294.1"/>
    </source>
</evidence>
<keyword evidence="3" id="KW-1185">Reference proteome</keyword>
<dbReference type="Proteomes" id="UP001218218">
    <property type="component" value="Unassembled WGS sequence"/>
</dbReference>
<sequence>MSKSAGTVGRVHDRLCQIGGNNVQGTRPMHGKASKDAWKHTELRKDPTKKRRVPDEAEPTCRDAKNMAGPSCLDAKNMAEPSCWDAPNMAEPTCQDVRDAAEPSHPDSQIGGSNTQSPQRIQMLNRQK</sequence>
<feature type="region of interest" description="Disordered" evidence="1">
    <location>
        <begin position="94"/>
        <end position="128"/>
    </location>
</feature>
<dbReference type="AlphaFoldDB" id="A0AAD7ENZ8"/>
<proteinExistence type="predicted"/>
<reference evidence="2" key="1">
    <citation type="submission" date="2023-03" db="EMBL/GenBank/DDBJ databases">
        <title>Massive genome expansion in bonnet fungi (Mycena s.s.) driven by repeated elements and novel gene families across ecological guilds.</title>
        <authorList>
            <consortium name="Lawrence Berkeley National Laboratory"/>
            <person name="Harder C.B."/>
            <person name="Miyauchi S."/>
            <person name="Viragh M."/>
            <person name="Kuo A."/>
            <person name="Thoen E."/>
            <person name="Andreopoulos B."/>
            <person name="Lu D."/>
            <person name="Skrede I."/>
            <person name="Drula E."/>
            <person name="Henrissat B."/>
            <person name="Morin E."/>
            <person name="Kohler A."/>
            <person name="Barry K."/>
            <person name="LaButti K."/>
            <person name="Morin E."/>
            <person name="Salamov A."/>
            <person name="Lipzen A."/>
            <person name="Mereny Z."/>
            <person name="Hegedus B."/>
            <person name="Baldrian P."/>
            <person name="Stursova M."/>
            <person name="Weitz H."/>
            <person name="Taylor A."/>
            <person name="Grigoriev I.V."/>
            <person name="Nagy L.G."/>
            <person name="Martin F."/>
            <person name="Kauserud H."/>
        </authorList>
    </citation>
    <scope>NUCLEOTIDE SEQUENCE</scope>
    <source>
        <strain evidence="2">CBHHK002</strain>
    </source>
</reference>
<feature type="compositionally biased region" description="Basic and acidic residues" evidence="1">
    <location>
        <begin position="96"/>
        <end position="105"/>
    </location>
</feature>
<gene>
    <name evidence="2" type="ORF">DFH08DRAFT_812683</name>
</gene>
<feature type="compositionally biased region" description="Polar residues" evidence="1">
    <location>
        <begin position="106"/>
        <end position="128"/>
    </location>
</feature>
<organism evidence="2 3">
    <name type="scientific">Mycena albidolilacea</name>
    <dbReference type="NCBI Taxonomy" id="1033008"/>
    <lineage>
        <taxon>Eukaryota</taxon>
        <taxon>Fungi</taxon>
        <taxon>Dikarya</taxon>
        <taxon>Basidiomycota</taxon>
        <taxon>Agaricomycotina</taxon>
        <taxon>Agaricomycetes</taxon>
        <taxon>Agaricomycetidae</taxon>
        <taxon>Agaricales</taxon>
        <taxon>Marasmiineae</taxon>
        <taxon>Mycenaceae</taxon>
        <taxon>Mycena</taxon>
    </lineage>
</organism>